<comment type="caution">
    <text evidence="1">The sequence shown here is derived from an EMBL/GenBank/DDBJ whole genome shotgun (WGS) entry which is preliminary data.</text>
</comment>
<dbReference type="RefSeq" id="WP_220206841.1">
    <property type="nucleotide sequence ID" value="NZ_BNJK01000001.1"/>
</dbReference>
<evidence type="ECO:0000313" key="1">
    <source>
        <dbReference type="EMBL" id="GHO96198.1"/>
    </source>
</evidence>
<dbReference type="Proteomes" id="UP000597444">
    <property type="component" value="Unassembled WGS sequence"/>
</dbReference>
<gene>
    <name evidence="1" type="ORF">KSF_062460</name>
</gene>
<evidence type="ECO:0000313" key="2">
    <source>
        <dbReference type="Proteomes" id="UP000597444"/>
    </source>
</evidence>
<proteinExistence type="predicted"/>
<dbReference type="AlphaFoldDB" id="A0A8J3ILR4"/>
<keyword evidence="2" id="KW-1185">Reference proteome</keyword>
<reference evidence="1" key="1">
    <citation type="submission" date="2020-10" db="EMBL/GenBank/DDBJ databases">
        <title>Taxonomic study of unclassified bacteria belonging to the class Ktedonobacteria.</title>
        <authorList>
            <person name="Yabe S."/>
            <person name="Wang C.M."/>
            <person name="Zheng Y."/>
            <person name="Sakai Y."/>
            <person name="Cavaletti L."/>
            <person name="Monciardini P."/>
            <person name="Donadio S."/>
        </authorList>
    </citation>
    <scope>NUCLEOTIDE SEQUENCE</scope>
    <source>
        <strain evidence="1">ID150040</strain>
    </source>
</reference>
<sequence length="277" mass="31650">MMITTTPAIPTLVQQKLDAFERLQPEFEACFQLVQDVHGQQRFASFPVALTVRYLHSLWICEHKSRLLSVFQTIKEYEGKTCLELLRHWQGDENTADVVAFLQHKLDMLPFANLTRQVQAARYTRTNDGLASRLTHGRAILLNRGINLMMALDALFALPQEELLQQVRTACEQYGHTPDQIARQLQEEDSPLYTYVPHQMLAQRNMRVMNALGVSVLRKPADLPGQRTWRVVPSTEPLSPFAEQVVSGYLDLTAPWHNNLKADRFVDRPEQSNSGTV</sequence>
<protein>
    <submittedName>
        <fullName evidence="1">Uncharacterized protein</fullName>
    </submittedName>
</protein>
<name>A0A8J3ILR4_9CHLR</name>
<organism evidence="1 2">
    <name type="scientific">Reticulibacter mediterranei</name>
    <dbReference type="NCBI Taxonomy" id="2778369"/>
    <lineage>
        <taxon>Bacteria</taxon>
        <taxon>Bacillati</taxon>
        <taxon>Chloroflexota</taxon>
        <taxon>Ktedonobacteria</taxon>
        <taxon>Ktedonobacterales</taxon>
        <taxon>Reticulibacteraceae</taxon>
        <taxon>Reticulibacter</taxon>
    </lineage>
</organism>
<accession>A0A8J3ILR4</accession>
<dbReference type="EMBL" id="BNJK01000001">
    <property type="protein sequence ID" value="GHO96198.1"/>
    <property type="molecule type" value="Genomic_DNA"/>
</dbReference>